<dbReference type="GeneID" id="27904726"/>
<dbReference type="eggNOG" id="ENOG502SE67">
    <property type="taxonomic scope" value="Eukaryota"/>
</dbReference>
<evidence type="ECO:0000256" key="1">
    <source>
        <dbReference type="SAM" id="MobiDB-lite"/>
    </source>
</evidence>
<sequence>MGDVGLTPSLNPARQPTSRGAASRPTSPPLRSIDEDATFSAPPIPAKSVLRQTVSDQFLPHFIPPSAPSANYEYKNSNDTGRSAPPAYEWRAQPLLVDEVHNGPVEGEKLAAYRRADGYKRKQHCISWRRSTLIIAAVVVLLFIGLIVGLAVGLTVGRKGSNGKGGGLAGLSETSSPQPFPLGQFSVITALRTVNSSCTSNAETWNCYPYQIYDAASPDSGKLTFNWVIANSSSSYATIDSGTTSDEGEPANLTISATGNPFSVTFNNTPLTYISPASNTSSARYTFKFDMSKAFNPPVSLASNNVATQCFYNQTTFTGTLYLSATRTYPAPNSSDDALQWPYAIDIQQSSPGGADVPACYEYIQGQVGARITTGLIPQPTDTQCLCDYRNY</sequence>
<dbReference type="EMBL" id="KB456262">
    <property type="protein sequence ID" value="EMF14073.1"/>
    <property type="molecule type" value="Genomic_DNA"/>
</dbReference>
<keyword evidence="2" id="KW-1133">Transmembrane helix</keyword>
<feature type="region of interest" description="Disordered" evidence="1">
    <location>
        <begin position="1"/>
        <end position="41"/>
    </location>
</feature>
<dbReference type="HOGENOM" id="CLU_050915_2_0_1"/>
<evidence type="ECO:0000313" key="3">
    <source>
        <dbReference type="EMBL" id="EMF14073.1"/>
    </source>
</evidence>
<dbReference type="Proteomes" id="UP000016931">
    <property type="component" value="Unassembled WGS sequence"/>
</dbReference>
<gene>
    <name evidence="3" type="ORF">SEPMUDRAFT_154906</name>
</gene>
<reference evidence="3 4" key="1">
    <citation type="journal article" date="2012" name="PLoS Pathog.">
        <title>Diverse lifestyles and strategies of plant pathogenesis encoded in the genomes of eighteen Dothideomycetes fungi.</title>
        <authorList>
            <person name="Ohm R.A."/>
            <person name="Feau N."/>
            <person name="Henrissat B."/>
            <person name="Schoch C.L."/>
            <person name="Horwitz B.A."/>
            <person name="Barry K.W."/>
            <person name="Condon B.J."/>
            <person name="Copeland A.C."/>
            <person name="Dhillon B."/>
            <person name="Glaser F."/>
            <person name="Hesse C.N."/>
            <person name="Kosti I."/>
            <person name="LaButti K."/>
            <person name="Lindquist E.A."/>
            <person name="Lucas S."/>
            <person name="Salamov A.A."/>
            <person name="Bradshaw R.E."/>
            <person name="Ciuffetti L."/>
            <person name="Hamelin R.C."/>
            <person name="Kema G.H.J."/>
            <person name="Lawrence C."/>
            <person name="Scott J.A."/>
            <person name="Spatafora J.W."/>
            <person name="Turgeon B.G."/>
            <person name="de Wit P.J.G.M."/>
            <person name="Zhong S."/>
            <person name="Goodwin S.B."/>
            <person name="Grigoriev I.V."/>
        </authorList>
    </citation>
    <scope>NUCLEOTIDE SEQUENCE [LARGE SCALE GENOMIC DNA]</scope>
    <source>
        <strain evidence="3 4">SO2202</strain>
    </source>
</reference>
<dbReference type="STRING" id="692275.M3CJT0"/>
<name>M3CJT0_SPHMS</name>
<evidence type="ECO:0000256" key="2">
    <source>
        <dbReference type="SAM" id="Phobius"/>
    </source>
</evidence>
<dbReference type="OMA" id="CNDPSHQ"/>
<evidence type="ECO:0008006" key="5">
    <source>
        <dbReference type="Google" id="ProtNLM"/>
    </source>
</evidence>
<keyword evidence="2" id="KW-0472">Membrane</keyword>
<protein>
    <recommendedName>
        <fullName evidence="5">Tat pathway signal sequence</fullName>
    </recommendedName>
</protein>
<dbReference type="OrthoDB" id="5296155at2759"/>
<feature type="compositionally biased region" description="Polar residues" evidence="1">
    <location>
        <begin position="8"/>
        <end position="20"/>
    </location>
</feature>
<dbReference type="RefSeq" id="XP_016762194.1">
    <property type="nucleotide sequence ID" value="XM_016907589.1"/>
</dbReference>
<dbReference type="AlphaFoldDB" id="M3CJT0"/>
<proteinExistence type="predicted"/>
<organism evidence="3 4">
    <name type="scientific">Sphaerulina musiva (strain SO2202)</name>
    <name type="common">Poplar stem canker fungus</name>
    <name type="synonym">Septoria musiva</name>
    <dbReference type="NCBI Taxonomy" id="692275"/>
    <lineage>
        <taxon>Eukaryota</taxon>
        <taxon>Fungi</taxon>
        <taxon>Dikarya</taxon>
        <taxon>Ascomycota</taxon>
        <taxon>Pezizomycotina</taxon>
        <taxon>Dothideomycetes</taxon>
        <taxon>Dothideomycetidae</taxon>
        <taxon>Mycosphaerellales</taxon>
        <taxon>Mycosphaerellaceae</taxon>
        <taxon>Sphaerulina</taxon>
    </lineage>
</organism>
<keyword evidence="2" id="KW-0812">Transmembrane</keyword>
<keyword evidence="4" id="KW-1185">Reference proteome</keyword>
<feature type="transmembrane region" description="Helical" evidence="2">
    <location>
        <begin position="131"/>
        <end position="154"/>
    </location>
</feature>
<accession>M3CJT0</accession>
<evidence type="ECO:0000313" key="4">
    <source>
        <dbReference type="Proteomes" id="UP000016931"/>
    </source>
</evidence>